<reference evidence="1" key="2">
    <citation type="journal article" date="2024" name="Plant">
        <title>Genomic evolution and insights into agronomic trait innovations of Sesamum species.</title>
        <authorList>
            <person name="Miao H."/>
            <person name="Wang L."/>
            <person name="Qu L."/>
            <person name="Liu H."/>
            <person name="Sun Y."/>
            <person name="Le M."/>
            <person name="Wang Q."/>
            <person name="Wei S."/>
            <person name="Zheng Y."/>
            <person name="Lin W."/>
            <person name="Duan Y."/>
            <person name="Cao H."/>
            <person name="Xiong S."/>
            <person name="Wang X."/>
            <person name="Wei L."/>
            <person name="Li C."/>
            <person name="Ma Q."/>
            <person name="Ju M."/>
            <person name="Zhao R."/>
            <person name="Li G."/>
            <person name="Mu C."/>
            <person name="Tian Q."/>
            <person name="Mei H."/>
            <person name="Zhang T."/>
            <person name="Gao T."/>
            <person name="Zhang H."/>
        </authorList>
    </citation>
    <scope>NUCLEOTIDE SEQUENCE</scope>
    <source>
        <strain evidence="1">KEN1</strain>
    </source>
</reference>
<proteinExistence type="predicted"/>
<dbReference type="EMBL" id="JACGWN010000006">
    <property type="protein sequence ID" value="KAL0445867.1"/>
    <property type="molecule type" value="Genomic_DNA"/>
</dbReference>
<name>A0AAW2WVR9_9LAMI</name>
<comment type="caution">
    <text evidence="1">The sequence shown here is derived from an EMBL/GenBank/DDBJ whole genome shotgun (WGS) entry which is preliminary data.</text>
</comment>
<gene>
    <name evidence="1" type="ORF">Slati_1714600</name>
</gene>
<sequence length="113" mass="12987">MEFDVGSHPGLDVYALILEIASRQIARHRNLFSNSTNDCGHRFIEREYISKCMEIPLSHLDKGRIIFLKLTSSLHTPTTLDKAYDDHVWDTITSRTDPIYSHHMHVTAVIPQV</sequence>
<organism evidence="1">
    <name type="scientific">Sesamum latifolium</name>
    <dbReference type="NCBI Taxonomy" id="2727402"/>
    <lineage>
        <taxon>Eukaryota</taxon>
        <taxon>Viridiplantae</taxon>
        <taxon>Streptophyta</taxon>
        <taxon>Embryophyta</taxon>
        <taxon>Tracheophyta</taxon>
        <taxon>Spermatophyta</taxon>
        <taxon>Magnoliopsida</taxon>
        <taxon>eudicotyledons</taxon>
        <taxon>Gunneridae</taxon>
        <taxon>Pentapetalae</taxon>
        <taxon>asterids</taxon>
        <taxon>lamiids</taxon>
        <taxon>Lamiales</taxon>
        <taxon>Pedaliaceae</taxon>
        <taxon>Sesamum</taxon>
    </lineage>
</organism>
<reference evidence="1" key="1">
    <citation type="submission" date="2020-06" db="EMBL/GenBank/DDBJ databases">
        <authorList>
            <person name="Li T."/>
            <person name="Hu X."/>
            <person name="Zhang T."/>
            <person name="Song X."/>
            <person name="Zhang H."/>
            <person name="Dai N."/>
            <person name="Sheng W."/>
            <person name="Hou X."/>
            <person name="Wei L."/>
        </authorList>
    </citation>
    <scope>NUCLEOTIDE SEQUENCE</scope>
    <source>
        <strain evidence="1">KEN1</strain>
        <tissue evidence="1">Leaf</tissue>
    </source>
</reference>
<protein>
    <submittedName>
        <fullName evidence="1">Uncharacterized protein</fullName>
    </submittedName>
</protein>
<dbReference type="AlphaFoldDB" id="A0AAW2WVR9"/>
<accession>A0AAW2WVR9</accession>
<evidence type="ECO:0000313" key="1">
    <source>
        <dbReference type="EMBL" id="KAL0445867.1"/>
    </source>
</evidence>